<reference evidence="2 3" key="1">
    <citation type="submission" date="2019-02" db="EMBL/GenBank/DDBJ databases">
        <title>Deep-cultivation of Planctomycetes and their phenomic and genomic characterization uncovers novel biology.</title>
        <authorList>
            <person name="Wiegand S."/>
            <person name="Jogler M."/>
            <person name="Boedeker C."/>
            <person name="Pinto D."/>
            <person name="Vollmers J."/>
            <person name="Rivas-Marin E."/>
            <person name="Kohn T."/>
            <person name="Peeters S.H."/>
            <person name="Heuer A."/>
            <person name="Rast P."/>
            <person name="Oberbeckmann S."/>
            <person name="Bunk B."/>
            <person name="Jeske O."/>
            <person name="Meyerdierks A."/>
            <person name="Storesund J.E."/>
            <person name="Kallscheuer N."/>
            <person name="Luecker S."/>
            <person name="Lage O.M."/>
            <person name="Pohl T."/>
            <person name="Merkel B.J."/>
            <person name="Hornburger P."/>
            <person name="Mueller R.-W."/>
            <person name="Bruemmer F."/>
            <person name="Labrenz M."/>
            <person name="Spormann A.M."/>
            <person name="Op Den Camp H."/>
            <person name="Overmann J."/>
            <person name="Amann R."/>
            <person name="Jetten M.S.M."/>
            <person name="Mascher T."/>
            <person name="Medema M.H."/>
            <person name="Devos D.P."/>
            <person name="Kaster A.-K."/>
            <person name="Ovreas L."/>
            <person name="Rohde M."/>
            <person name="Galperin M.Y."/>
            <person name="Jogler C."/>
        </authorList>
    </citation>
    <scope>NUCLEOTIDE SEQUENCE [LARGE SCALE GENOMIC DNA]</scope>
    <source>
        <strain evidence="2 3">Pla144</strain>
    </source>
</reference>
<dbReference type="SUPFAM" id="SSF54523">
    <property type="entry name" value="Pili subunits"/>
    <property type="match status" value="1"/>
</dbReference>
<evidence type="ECO:0000259" key="1">
    <source>
        <dbReference type="Pfam" id="PF07596"/>
    </source>
</evidence>
<dbReference type="InterPro" id="IPR012902">
    <property type="entry name" value="N_methyl_site"/>
</dbReference>
<dbReference type="OrthoDB" id="273879at2"/>
<sequence>MKHKKAFTLVELLVVIAIISVLVGLLLPAVQAARGAARNTHCKNNLRQIGLAMTQYLDRKGERGKFPEVAKLPRTSNPLNLPSLYDVLADYCERNQEIFHCPSDYYDHDPESSSTDDDTLLSQFNSYFEKEGLSYEYPTFGLAGKTRPEVLDDPKRAYGGSGTVWVVYDYGPFHGSPGQDGARNYAYLDGHVDAVVVPEE</sequence>
<comment type="caution">
    <text evidence="2">The sequence shown here is derived from an EMBL/GenBank/DDBJ whole genome shotgun (WGS) entry which is preliminary data.</text>
</comment>
<accession>A0A5C6CCP4</accession>
<evidence type="ECO:0000313" key="2">
    <source>
        <dbReference type="EMBL" id="TWU21978.1"/>
    </source>
</evidence>
<proteinExistence type="predicted"/>
<evidence type="ECO:0000313" key="3">
    <source>
        <dbReference type="Proteomes" id="UP000318437"/>
    </source>
</evidence>
<dbReference type="Pfam" id="PF07963">
    <property type="entry name" value="N_methyl"/>
    <property type="match status" value="1"/>
</dbReference>
<dbReference type="PANTHER" id="PTHR30093">
    <property type="entry name" value="GENERAL SECRETION PATHWAY PROTEIN G"/>
    <property type="match status" value="1"/>
</dbReference>
<dbReference type="PANTHER" id="PTHR30093:SF2">
    <property type="entry name" value="TYPE II SECRETION SYSTEM PROTEIN H"/>
    <property type="match status" value="1"/>
</dbReference>
<organism evidence="2 3">
    <name type="scientific">Bythopirellula polymerisocia</name>
    <dbReference type="NCBI Taxonomy" id="2528003"/>
    <lineage>
        <taxon>Bacteria</taxon>
        <taxon>Pseudomonadati</taxon>
        <taxon>Planctomycetota</taxon>
        <taxon>Planctomycetia</taxon>
        <taxon>Pirellulales</taxon>
        <taxon>Lacipirellulaceae</taxon>
        <taxon>Bythopirellula</taxon>
    </lineage>
</organism>
<dbReference type="Proteomes" id="UP000318437">
    <property type="component" value="Unassembled WGS sequence"/>
</dbReference>
<dbReference type="Gene3D" id="3.30.700.10">
    <property type="entry name" value="Glycoprotein, Type 4 Pilin"/>
    <property type="match status" value="1"/>
</dbReference>
<dbReference type="AlphaFoldDB" id="A0A5C6CCP4"/>
<dbReference type="InterPro" id="IPR045584">
    <property type="entry name" value="Pilin-like"/>
</dbReference>
<dbReference type="NCBIfam" id="TIGR02532">
    <property type="entry name" value="IV_pilin_GFxxxE"/>
    <property type="match status" value="1"/>
</dbReference>
<dbReference type="Pfam" id="PF07596">
    <property type="entry name" value="SBP_bac_10"/>
    <property type="match status" value="1"/>
</dbReference>
<gene>
    <name evidence="2" type="ORF">Pla144_44450</name>
</gene>
<feature type="domain" description="DUF1559" evidence="1">
    <location>
        <begin position="31"/>
        <end position="72"/>
    </location>
</feature>
<keyword evidence="3" id="KW-1185">Reference proteome</keyword>
<dbReference type="EMBL" id="SJPS01000008">
    <property type="protein sequence ID" value="TWU21978.1"/>
    <property type="molecule type" value="Genomic_DNA"/>
</dbReference>
<dbReference type="InterPro" id="IPR011453">
    <property type="entry name" value="DUF1559"/>
</dbReference>
<protein>
    <recommendedName>
        <fullName evidence="1">DUF1559 domain-containing protein</fullName>
    </recommendedName>
</protein>
<name>A0A5C6CCP4_9BACT</name>